<keyword evidence="3" id="KW-1185">Reference proteome</keyword>
<dbReference type="GO" id="GO:0003676">
    <property type="term" value="F:nucleic acid binding"/>
    <property type="evidence" value="ECO:0007669"/>
    <property type="project" value="InterPro"/>
</dbReference>
<evidence type="ECO:0000259" key="1">
    <source>
        <dbReference type="Pfam" id="PF13456"/>
    </source>
</evidence>
<evidence type="ECO:0000313" key="2">
    <source>
        <dbReference type="EMBL" id="TYH89992.1"/>
    </source>
</evidence>
<dbReference type="InterPro" id="IPR036397">
    <property type="entry name" value="RNaseH_sf"/>
</dbReference>
<dbReference type="InterPro" id="IPR012337">
    <property type="entry name" value="RNaseH-like_sf"/>
</dbReference>
<reference evidence="2 3" key="1">
    <citation type="submission" date="2019-07" db="EMBL/GenBank/DDBJ databases">
        <title>WGS assembly of Gossypium tomentosum.</title>
        <authorList>
            <person name="Chen Z.J."/>
            <person name="Sreedasyam A."/>
            <person name="Ando A."/>
            <person name="Song Q."/>
            <person name="De L."/>
            <person name="Hulse-Kemp A."/>
            <person name="Ding M."/>
            <person name="Ye W."/>
            <person name="Kirkbride R."/>
            <person name="Jenkins J."/>
            <person name="Plott C."/>
            <person name="Lovell J."/>
            <person name="Lin Y.-M."/>
            <person name="Vaughn R."/>
            <person name="Liu B."/>
            <person name="Li W."/>
            <person name="Simpson S."/>
            <person name="Scheffler B."/>
            <person name="Saski C."/>
            <person name="Grover C."/>
            <person name="Hu G."/>
            <person name="Conover J."/>
            <person name="Carlson J."/>
            <person name="Shu S."/>
            <person name="Boston L."/>
            <person name="Williams M."/>
            <person name="Peterson D."/>
            <person name="Mcgee K."/>
            <person name="Jones D."/>
            <person name="Wendel J."/>
            <person name="Stelly D."/>
            <person name="Grimwood J."/>
            <person name="Schmutz J."/>
        </authorList>
    </citation>
    <scope>NUCLEOTIDE SEQUENCE [LARGE SCALE GENOMIC DNA]</scope>
    <source>
        <strain evidence="2">7179.01</strain>
    </source>
</reference>
<evidence type="ECO:0000313" key="3">
    <source>
        <dbReference type="Proteomes" id="UP000322667"/>
    </source>
</evidence>
<dbReference type="Pfam" id="PF13456">
    <property type="entry name" value="RVT_3"/>
    <property type="match status" value="1"/>
</dbReference>
<dbReference type="InterPro" id="IPR044730">
    <property type="entry name" value="RNase_H-like_dom_plant"/>
</dbReference>
<dbReference type="GO" id="GO:0004523">
    <property type="term" value="F:RNA-DNA hybrid ribonuclease activity"/>
    <property type="evidence" value="ECO:0007669"/>
    <property type="project" value="InterPro"/>
</dbReference>
<protein>
    <recommendedName>
        <fullName evidence="1">RNase H type-1 domain-containing protein</fullName>
    </recommendedName>
</protein>
<dbReference type="PANTHER" id="PTHR47723">
    <property type="entry name" value="OS05G0353850 PROTEIN"/>
    <property type="match status" value="1"/>
</dbReference>
<name>A0A5D2MFB0_GOSTO</name>
<dbReference type="EMBL" id="CM017622">
    <property type="protein sequence ID" value="TYH89992.1"/>
    <property type="molecule type" value="Genomic_DNA"/>
</dbReference>
<feature type="domain" description="RNase H type-1" evidence="1">
    <location>
        <begin position="241"/>
        <end position="320"/>
    </location>
</feature>
<dbReference type="Proteomes" id="UP000322667">
    <property type="component" value="Chromosome A13"/>
</dbReference>
<organism evidence="2 3">
    <name type="scientific">Gossypium tomentosum</name>
    <name type="common">Hawaiian cotton</name>
    <name type="synonym">Gossypium sandvicense</name>
    <dbReference type="NCBI Taxonomy" id="34277"/>
    <lineage>
        <taxon>Eukaryota</taxon>
        <taxon>Viridiplantae</taxon>
        <taxon>Streptophyta</taxon>
        <taxon>Embryophyta</taxon>
        <taxon>Tracheophyta</taxon>
        <taxon>Spermatophyta</taxon>
        <taxon>Magnoliopsida</taxon>
        <taxon>eudicotyledons</taxon>
        <taxon>Gunneridae</taxon>
        <taxon>Pentapetalae</taxon>
        <taxon>rosids</taxon>
        <taxon>malvids</taxon>
        <taxon>Malvales</taxon>
        <taxon>Malvaceae</taxon>
        <taxon>Malvoideae</taxon>
        <taxon>Gossypium</taxon>
    </lineage>
</organism>
<sequence>MHWAVGDGRTVKFWEDSWIPGMGPSTHKFAIPGGDCCSSYVSDYVNCNGDWEWGRIVPYIDHQTMINIASASPPPAGSNPDICLWRDKANGICSAALAYDRITAGSWEPKDKKWKNVWKIRGTFEGHAFSTPKKSKERSPLSPVRVRRLEKRSPAMSLWEDQGDGTVAGGGAAMAAGGRGGINTCWNTQSIDRSEKYMHAKWYNNVANDPDIFYRPSYQTVTWSRPPHGVLKINTDEAPIKSSAIASAGEVVRDDKGDWISGFSRSLGVATVLHSELWAILDGLNLAWDRGFRKIILESDSKEAIDIINNGSDFLSSLALVIIDESSFCSYYSIQV</sequence>
<dbReference type="SUPFAM" id="SSF53098">
    <property type="entry name" value="Ribonuclease H-like"/>
    <property type="match status" value="1"/>
</dbReference>
<accession>A0A5D2MFB0</accession>
<dbReference type="CDD" id="cd06222">
    <property type="entry name" value="RNase_H_like"/>
    <property type="match status" value="1"/>
</dbReference>
<gene>
    <name evidence="2" type="ORF">ES332_A13G020600v1</name>
</gene>
<proteinExistence type="predicted"/>
<dbReference type="AlphaFoldDB" id="A0A5D2MFB0"/>
<dbReference type="Gene3D" id="3.30.420.10">
    <property type="entry name" value="Ribonuclease H-like superfamily/Ribonuclease H"/>
    <property type="match status" value="1"/>
</dbReference>
<dbReference type="InterPro" id="IPR053151">
    <property type="entry name" value="RNase_H-like"/>
</dbReference>
<dbReference type="PANTHER" id="PTHR47723:SF19">
    <property type="entry name" value="POLYNUCLEOTIDYL TRANSFERASE, RIBONUCLEASE H-LIKE SUPERFAMILY PROTEIN"/>
    <property type="match status" value="1"/>
</dbReference>
<dbReference type="InterPro" id="IPR002156">
    <property type="entry name" value="RNaseH_domain"/>
</dbReference>